<feature type="transmembrane region" description="Helical" evidence="5">
    <location>
        <begin position="185"/>
        <end position="204"/>
    </location>
</feature>
<feature type="transmembrane region" description="Helical" evidence="5">
    <location>
        <begin position="347"/>
        <end position="371"/>
    </location>
</feature>
<dbReference type="CDD" id="cd17345">
    <property type="entry name" value="MFS_GlpT"/>
    <property type="match status" value="1"/>
</dbReference>
<keyword evidence="4 5" id="KW-0472">Membrane</keyword>
<dbReference type="Gene3D" id="1.20.1250.20">
    <property type="entry name" value="MFS general substrate transporter like domains"/>
    <property type="match status" value="2"/>
</dbReference>
<evidence type="ECO:0000256" key="3">
    <source>
        <dbReference type="ARBA" id="ARBA00022989"/>
    </source>
</evidence>
<dbReference type="InterPro" id="IPR036259">
    <property type="entry name" value="MFS_trans_sf"/>
</dbReference>
<dbReference type="RefSeq" id="WP_102951835.1">
    <property type="nucleotide sequence ID" value="NZ_CP024847.1"/>
</dbReference>
<evidence type="ECO:0000256" key="4">
    <source>
        <dbReference type="ARBA" id="ARBA00023136"/>
    </source>
</evidence>
<dbReference type="GO" id="GO:0005886">
    <property type="term" value="C:plasma membrane"/>
    <property type="evidence" value="ECO:0007669"/>
    <property type="project" value="TreeGrafter"/>
</dbReference>
<evidence type="ECO:0000313" key="7">
    <source>
        <dbReference type="EMBL" id="AUR52546.1"/>
    </source>
</evidence>
<evidence type="ECO:0000259" key="6">
    <source>
        <dbReference type="PROSITE" id="PS50850"/>
    </source>
</evidence>
<feature type="transmembrane region" description="Helical" evidence="5">
    <location>
        <begin position="94"/>
        <end position="110"/>
    </location>
</feature>
<dbReference type="PIRSF" id="PIRSF002808">
    <property type="entry name" value="Hexose_phosphate_transp"/>
    <property type="match status" value="1"/>
</dbReference>
<feature type="transmembrane region" description="Helical" evidence="5">
    <location>
        <begin position="255"/>
        <end position="273"/>
    </location>
</feature>
<feature type="transmembrane region" description="Helical" evidence="5">
    <location>
        <begin position="383"/>
        <end position="407"/>
    </location>
</feature>
<dbReference type="InterPro" id="IPR011701">
    <property type="entry name" value="MFS"/>
</dbReference>
<feature type="domain" description="Major facilitator superfamily (MFS) profile" evidence="6">
    <location>
        <begin position="30"/>
        <end position="439"/>
    </location>
</feature>
<comment type="subcellular location">
    <subcellularLocation>
        <location evidence="1">Endomembrane system</location>
        <topology evidence="1">Multi-pass membrane protein</topology>
    </subcellularLocation>
</comment>
<dbReference type="GO" id="GO:0061513">
    <property type="term" value="F:glucose 6-phosphate:phosphate antiporter activity"/>
    <property type="evidence" value="ECO:0007669"/>
    <property type="project" value="TreeGrafter"/>
</dbReference>
<evidence type="ECO:0000256" key="2">
    <source>
        <dbReference type="ARBA" id="ARBA00022692"/>
    </source>
</evidence>
<keyword evidence="2 5" id="KW-0812">Transmembrane</keyword>
<dbReference type="NCBIfam" id="TIGR00881">
    <property type="entry name" value="2A0104"/>
    <property type="match status" value="1"/>
</dbReference>
<dbReference type="PROSITE" id="PS50850">
    <property type="entry name" value="MFS"/>
    <property type="match status" value="1"/>
</dbReference>
<dbReference type="SUPFAM" id="SSF103473">
    <property type="entry name" value="MFS general substrate transporter"/>
    <property type="match status" value="1"/>
</dbReference>
<feature type="transmembrane region" description="Helical" evidence="5">
    <location>
        <begin position="324"/>
        <end position="341"/>
    </location>
</feature>
<proteinExistence type="predicted"/>
<dbReference type="PANTHER" id="PTHR43826:SF6">
    <property type="entry name" value="GLYCEROL-3-PHOSPHATE TRANSPORTER"/>
    <property type="match status" value="1"/>
</dbReference>
<dbReference type="GO" id="GO:0012505">
    <property type="term" value="C:endomembrane system"/>
    <property type="evidence" value="ECO:0007669"/>
    <property type="project" value="UniProtKB-SubCell"/>
</dbReference>
<evidence type="ECO:0000256" key="1">
    <source>
        <dbReference type="ARBA" id="ARBA00004127"/>
    </source>
</evidence>
<protein>
    <submittedName>
        <fullName evidence="7">Glycerol-3-phosphate transporter</fullName>
    </submittedName>
</protein>
<dbReference type="PANTHER" id="PTHR43826">
    <property type="entry name" value="GLUCOSE-6-PHOSPHATE EXCHANGER SLC37A4"/>
    <property type="match status" value="1"/>
</dbReference>
<evidence type="ECO:0000256" key="5">
    <source>
        <dbReference type="SAM" id="Phobius"/>
    </source>
</evidence>
<dbReference type="OrthoDB" id="9771451at2"/>
<feature type="transmembrane region" description="Helical" evidence="5">
    <location>
        <begin position="156"/>
        <end position="179"/>
    </location>
</feature>
<dbReference type="InterPro" id="IPR000849">
    <property type="entry name" value="Sugar_P_transporter"/>
</dbReference>
<feature type="transmembrane region" description="Helical" evidence="5">
    <location>
        <begin position="413"/>
        <end position="435"/>
    </location>
</feature>
<evidence type="ECO:0000313" key="8">
    <source>
        <dbReference type="Proteomes" id="UP000236655"/>
    </source>
</evidence>
<dbReference type="InterPro" id="IPR051337">
    <property type="entry name" value="OPA_Antiporter"/>
</dbReference>
<dbReference type="Pfam" id="PF07690">
    <property type="entry name" value="MFS_1"/>
    <property type="match status" value="1"/>
</dbReference>
<organism evidence="7 8">
    <name type="scientific">Aquella oligotrophica</name>
    <dbReference type="NCBI Taxonomy" id="2067065"/>
    <lineage>
        <taxon>Bacteria</taxon>
        <taxon>Pseudomonadati</taxon>
        <taxon>Pseudomonadota</taxon>
        <taxon>Betaproteobacteria</taxon>
        <taxon>Neisseriales</taxon>
        <taxon>Neisseriaceae</taxon>
        <taxon>Aquella</taxon>
    </lineage>
</organism>
<feature type="transmembrane region" description="Helical" evidence="5">
    <location>
        <begin position="293"/>
        <end position="312"/>
    </location>
</feature>
<reference evidence="8" key="1">
    <citation type="submission" date="2017-11" db="EMBL/GenBank/DDBJ databases">
        <authorList>
            <person name="Chan K.G."/>
            <person name="Lee L.S."/>
        </authorList>
    </citation>
    <scope>NUCLEOTIDE SEQUENCE [LARGE SCALE GENOMIC DNA]</scope>
    <source>
        <strain evidence="8">DSM 100970</strain>
    </source>
</reference>
<keyword evidence="3 5" id="KW-1133">Transmembrane helix</keyword>
<dbReference type="Proteomes" id="UP000236655">
    <property type="component" value="Chromosome"/>
</dbReference>
<name>A0A2I7N7W2_9NEIS</name>
<feature type="transmembrane region" description="Helical" evidence="5">
    <location>
        <begin position="64"/>
        <end position="82"/>
    </location>
</feature>
<feature type="transmembrane region" description="Helical" evidence="5">
    <location>
        <begin position="26"/>
        <end position="44"/>
    </location>
</feature>
<dbReference type="EMBL" id="CP024847">
    <property type="protein sequence ID" value="AUR52546.1"/>
    <property type="molecule type" value="Genomic_DNA"/>
</dbReference>
<dbReference type="GO" id="GO:0035435">
    <property type="term" value="P:phosphate ion transmembrane transport"/>
    <property type="evidence" value="ECO:0007669"/>
    <property type="project" value="TreeGrafter"/>
</dbReference>
<sequence length="439" mass="48808">MIGFLKPAKFIQPLPDNKIDVNYKKYRLQLFLTAYIGYMAYYFVRSTLALAKPYLLKDGFSIEQVGYLGSALAVTYGLSKFIMGNVSDRSNPRYFLALGLILSALTNVLAPSFLTFGALFGLMLLNGWVQGMGWPPCGRIMTHWFSDSERGTKMSIWNTAHNVGAGLLPFIVAIGVGLFSNWDGLFYLPAMVAIVIACGVLFFARDVPQSVGLPPIEVYRNDFPLAEVEHDLKDREQEMTTKQILFDYVLVNKNVWYMALANVFVYCVRYGVLNWAPTYLNKVKHFSNVYSSMGFAFFELAAIPGTILVGWLSDKYFSGRRSPLGVITMVLIFFGLIVYWQSTNQCITIAALGVIGFLIYGPVMLIGVAALDLVPKKAGGTAAGFTGLFGYFFGTMGAEALMGYLVQNHGWDSGFIMLLISSVLAIFFFAITWNIHKRS</sequence>
<dbReference type="AlphaFoldDB" id="A0A2I7N7W2"/>
<keyword evidence="8" id="KW-1185">Reference proteome</keyword>
<gene>
    <name evidence="7" type="primary">glpT</name>
    <name evidence="7" type="ORF">CUN60_09625</name>
</gene>
<dbReference type="KEGG" id="nba:CUN60_09625"/>
<dbReference type="InterPro" id="IPR020846">
    <property type="entry name" value="MFS_dom"/>
</dbReference>
<accession>A0A2I7N7W2</accession>